<keyword evidence="2" id="KW-1185">Reference proteome</keyword>
<proteinExistence type="predicted"/>
<sequence>MDINERNAFYYVGGYKRFQESHPCSKQHTITDSAETVYTHFRQYEGCNLYYAPEEFMTYLLQLEDEFCKHFGALKASKMLYASLIAALGAVPYIACCEKGDKTLLLRIFVAVRVNNILKQFNSGLRDGSGSHVLCATRDSLSNVEGMQP</sequence>
<protein>
    <submittedName>
        <fullName evidence="1">Uncharacterized protein</fullName>
    </submittedName>
</protein>
<dbReference type="AlphaFoldDB" id="A0A7R8UKA5"/>
<name>A0A7R8UKA5_HERIL</name>
<dbReference type="InParanoid" id="A0A7R8UKA5"/>
<accession>A0A7R8UKA5</accession>
<organism evidence="1 2">
    <name type="scientific">Hermetia illucens</name>
    <name type="common">Black soldier fly</name>
    <dbReference type="NCBI Taxonomy" id="343691"/>
    <lineage>
        <taxon>Eukaryota</taxon>
        <taxon>Metazoa</taxon>
        <taxon>Ecdysozoa</taxon>
        <taxon>Arthropoda</taxon>
        <taxon>Hexapoda</taxon>
        <taxon>Insecta</taxon>
        <taxon>Pterygota</taxon>
        <taxon>Neoptera</taxon>
        <taxon>Endopterygota</taxon>
        <taxon>Diptera</taxon>
        <taxon>Brachycera</taxon>
        <taxon>Stratiomyomorpha</taxon>
        <taxon>Stratiomyidae</taxon>
        <taxon>Hermetiinae</taxon>
        <taxon>Hermetia</taxon>
    </lineage>
</organism>
<evidence type="ECO:0000313" key="1">
    <source>
        <dbReference type="EMBL" id="CAD7081562.1"/>
    </source>
</evidence>
<dbReference type="EMBL" id="LR899010">
    <property type="protein sequence ID" value="CAD7081562.1"/>
    <property type="molecule type" value="Genomic_DNA"/>
</dbReference>
<reference evidence="1 2" key="1">
    <citation type="submission" date="2020-11" db="EMBL/GenBank/DDBJ databases">
        <authorList>
            <person name="Wallbank WR R."/>
            <person name="Pardo Diaz C."/>
            <person name="Kozak K."/>
            <person name="Martin S."/>
            <person name="Jiggins C."/>
            <person name="Moest M."/>
            <person name="Warren A I."/>
            <person name="Generalovic N T."/>
            <person name="Byers J.R.P. K."/>
            <person name="Montejo-Kovacevich G."/>
            <person name="Yen C E."/>
        </authorList>
    </citation>
    <scope>NUCLEOTIDE SEQUENCE [LARGE SCALE GENOMIC DNA]</scope>
</reference>
<dbReference type="Proteomes" id="UP000594454">
    <property type="component" value="Chromosome 2"/>
</dbReference>
<gene>
    <name evidence="1" type="ORF">HERILL_LOCUS4660</name>
</gene>
<evidence type="ECO:0000313" key="2">
    <source>
        <dbReference type="Proteomes" id="UP000594454"/>
    </source>
</evidence>